<keyword evidence="2" id="KW-0812">Transmembrane</keyword>
<sequence length="531" mass="59227">MGKSKNYQIQQKNGQDVVQMLLETDICNPIVFTIFIIVIFLLIIIGVVFSLISSDRTEYRDYQTFCSKDQGSCTYFDFLHNESHRLSNSNFPPPDRLDLLLSIVPQMKSKHMGVDLTAYFDITVATPGSGISYHSVAHTISCLPDDGCNEIPLLRFPHDDYGFYIDHSVESVLFDASDYFGEMILRWTFSKSEAYVGYIIPQAIMCVLTIAVLVPFIINSVSVYLHKEQRFAIAFLCLHIICTFPFLLIVFISPKWGMSIFLALAGLQCGAFLFYALILTSGFVSNTNPTVRFYVTRAAISILVGIQLSVTWVLSVWNDQEVIQKTSNTVRVWQVPGYVAIVLVLLALVVILYSLWRMVVVSMKMKQALRGRFGCTISSLVILIALMCLMIVLSAMGCLMDMGTAGKWEGFVIGAQWIMSGIIWICGSILMPCRRDQQTSRSGKDMFRMKRKMIADRAIAGTSANPVVDLNDLELTELETDRESPPAALARQTAPIPPQGSLLSQDLSQQGSGPVKGGLLTFVVSDYDEMD</sequence>
<feature type="transmembrane region" description="Helical" evidence="2">
    <location>
        <begin position="30"/>
        <end position="52"/>
    </location>
</feature>
<dbReference type="EMBL" id="JARBJD010000129">
    <property type="protein sequence ID" value="KAK2950803.1"/>
    <property type="molecule type" value="Genomic_DNA"/>
</dbReference>
<keyword evidence="4" id="KW-1185">Reference proteome</keyword>
<feature type="transmembrane region" description="Helical" evidence="2">
    <location>
        <begin position="376"/>
        <end position="399"/>
    </location>
</feature>
<accession>A0ABQ9XEA8</accession>
<dbReference type="PANTHER" id="PTHR31918">
    <property type="entry name" value="TRANSMEMBRANE PROTEIN 181"/>
    <property type="match status" value="1"/>
</dbReference>
<gene>
    <name evidence="3" type="ORF">BLNAU_14221</name>
</gene>
<keyword evidence="2" id="KW-0472">Membrane</keyword>
<feature type="compositionally biased region" description="Low complexity" evidence="1">
    <location>
        <begin position="499"/>
        <end position="511"/>
    </location>
</feature>
<feature type="transmembrane region" description="Helical" evidence="2">
    <location>
        <begin position="338"/>
        <end position="356"/>
    </location>
</feature>
<evidence type="ECO:0008006" key="5">
    <source>
        <dbReference type="Google" id="ProtNLM"/>
    </source>
</evidence>
<comment type="caution">
    <text evidence="3">The sequence shown here is derived from an EMBL/GenBank/DDBJ whole genome shotgun (WGS) entry which is preliminary data.</text>
</comment>
<dbReference type="PANTHER" id="PTHR31918:SF1">
    <property type="entry name" value="TRANSMEMBRANE PROTEIN 181"/>
    <property type="match status" value="1"/>
</dbReference>
<name>A0ABQ9XEA8_9EUKA</name>
<dbReference type="InterPro" id="IPR040416">
    <property type="entry name" value="TMEM181"/>
</dbReference>
<reference evidence="3 4" key="1">
    <citation type="journal article" date="2022" name="bioRxiv">
        <title>Genomics of Preaxostyla Flagellates Illuminates Evolutionary Transitions and the Path Towards Mitochondrial Loss.</title>
        <authorList>
            <person name="Novak L.V.F."/>
            <person name="Treitli S.C."/>
            <person name="Pyrih J."/>
            <person name="Halakuc P."/>
            <person name="Pipaliya S.V."/>
            <person name="Vacek V."/>
            <person name="Brzon O."/>
            <person name="Soukal P."/>
            <person name="Eme L."/>
            <person name="Dacks J.B."/>
            <person name="Karnkowska A."/>
            <person name="Elias M."/>
            <person name="Hampl V."/>
        </authorList>
    </citation>
    <scope>NUCLEOTIDE SEQUENCE [LARGE SCALE GENOMIC DNA]</scope>
    <source>
        <strain evidence="3">NAU3</strain>
        <tissue evidence="3">Gut</tissue>
    </source>
</reference>
<evidence type="ECO:0000313" key="4">
    <source>
        <dbReference type="Proteomes" id="UP001281761"/>
    </source>
</evidence>
<feature type="transmembrane region" description="Helical" evidence="2">
    <location>
        <begin position="298"/>
        <end position="317"/>
    </location>
</feature>
<dbReference type="Proteomes" id="UP001281761">
    <property type="component" value="Unassembled WGS sequence"/>
</dbReference>
<feature type="transmembrane region" description="Helical" evidence="2">
    <location>
        <begin position="411"/>
        <end position="431"/>
    </location>
</feature>
<feature type="transmembrane region" description="Helical" evidence="2">
    <location>
        <begin position="259"/>
        <end position="278"/>
    </location>
</feature>
<keyword evidence="2" id="KW-1133">Transmembrane helix</keyword>
<feature type="transmembrane region" description="Helical" evidence="2">
    <location>
        <begin position="230"/>
        <end position="252"/>
    </location>
</feature>
<evidence type="ECO:0000313" key="3">
    <source>
        <dbReference type="EMBL" id="KAK2950803.1"/>
    </source>
</evidence>
<feature type="region of interest" description="Disordered" evidence="1">
    <location>
        <begin position="481"/>
        <end position="511"/>
    </location>
</feature>
<organism evidence="3 4">
    <name type="scientific">Blattamonas nauphoetae</name>
    <dbReference type="NCBI Taxonomy" id="2049346"/>
    <lineage>
        <taxon>Eukaryota</taxon>
        <taxon>Metamonada</taxon>
        <taxon>Preaxostyla</taxon>
        <taxon>Oxymonadida</taxon>
        <taxon>Blattamonas</taxon>
    </lineage>
</organism>
<evidence type="ECO:0000256" key="1">
    <source>
        <dbReference type="SAM" id="MobiDB-lite"/>
    </source>
</evidence>
<feature type="transmembrane region" description="Helical" evidence="2">
    <location>
        <begin position="195"/>
        <end position="218"/>
    </location>
</feature>
<protein>
    <recommendedName>
        <fullName evidence="5">Transmembrane protein</fullName>
    </recommendedName>
</protein>
<proteinExistence type="predicted"/>
<evidence type="ECO:0000256" key="2">
    <source>
        <dbReference type="SAM" id="Phobius"/>
    </source>
</evidence>